<proteinExistence type="predicted"/>
<accession>A0A8R1ER79</accession>
<reference evidence="1" key="2">
    <citation type="submission" date="2022-06" db="UniProtKB">
        <authorList>
            <consortium name="EnsemblMetazoa"/>
        </authorList>
    </citation>
    <scope>IDENTIFICATION</scope>
    <source>
        <strain evidence="1">DF5081</strain>
    </source>
</reference>
<evidence type="ECO:0000313" key="2">
    <source>
        <dbReference type="Proteomes" id="UP000005237"/>
    </source>
</evidence>
<dbReference type="AlphaFoldDB" id="A0A8R1ER79"/>
<dbReference type="Proteomes" id="UP000005237">
    <property type="component" value="Unassembled WGS sequence"/>
</dbReference>
<dbReference type="EnsemblMetazoa" id="CJA40185.1">
    <property type="protein sequence ID" value="CJA40185.1"/>
    <property type="gene ID" value="WBGene00216033"/>
</dbReference>
<reference evidence="2" key="1">
    <citation type="submission" date="2010-08" db="EMBL/GenBank/DDBJ databases">
        <authorList>
            <consortium name="Caenorhabditis japonica Sequencing Consortium"/>
            <person name="Wilson R.K."/>
        </authorList>
    </citation>
    <scope>NUCLEOTIDE SEQUENCE [LARGE SCALE GENOMIC DNA]</scope>
    <source>
        <strain evidence="2">DF5081</strain>
    </source>
</reference>
<keyword evidence="2" id="KW-1185">Reference proteome</keyword>
<name>A0A8R1ER79_CAEJA</name>
<organism evidence="1 2">
    <name type="scientific">Caenorhabditis japonica</name>
    <dbReference type="NCBI Taxonomy" id="281687"/>
    <lineage>
        <taxon>Eukaryota</taxon>
        <taxon>Metazoa</taxon>
        <taxon>Ecdysozoa</taxon>
        <taxon>Nematoda</taxon>
        <taxon>Chromadorea</taxon>
        <taxon>Rhabditida</taxon>
        <taxon>Rhabditina</taxon>
        <taxon>Rhabditomorpha</taxon>
        <taxon>Rhabditoidea</taxon>
        <taxon>Rhabditidae</taxon>
        <taxon>Peloderinae</taxon>
        <taxon>Caenorhabditis</taxon>
    </lineage>
</organism>
<sequence length="138" mass="14659">MLFSSVSSIRSEFLPCSVLSSKPSSLPVLFLSKSTLLFPRLRVAFLSSHGYWSFVVVQLYSSISIFGHGSASPPGSNGVKAKARAVAAATGSFHSFDIGNGLTGQIPHIVAALDATLHWAISTFSLTSCDPEKLDQLE</sequence>
<evidence type="ECO:0000313" key="1">
    <source>
        <dbReference type="EnsemblMetazoa" id="CJA40185.1"/>
    </source>
</evidence>
<protein>
    <submittedName>
        <fullName evidence="1">Uncharacterized protein</fullName>
    </submittedName>
</protein>